<reference evidence="5 6" key="1">
    <citation type="journal article" date="2006" name="Int. J. Syst. Evol. Microbiol.">
        <title>Myroides pelagicus sp. nov., isolated from seawater in Thailand.</title>
        <authorList>
            <person name="Yoon J."/>
            <person name="Maneerat S."/>
            <person name="Kawai F."/>
            <person name="Yokota A."/>
        </authorList>
    </citation>
    <scope>NUCLEOTIDE SEQUENCE [LARGE SCALE GENOMIC DNA]</scope>
    <source>
        <strain evidence="5 6">SM1T</strain>
    </source>
</reference>
<evidence type="ECO:0000256" key="2">
    <source>
        <dbReference type="ARBA" id="ARBA00010742"/>
    </source>
</evidence>
<dbReference type="GO" id="GO:0042597">
    <property type="term" value="C:periplasmic space"/>
    <property type="evidence" value="ECO:0007669"/>
    <property type="project" value="UniProtKB-SubCell"/>
</dbReference>
<dbReference type="OrthoDB" id="6191474at2"/>
<comment type="similarity">
    <text evidence="2">Belongs to the bacterial solute-binding protein SsuA/TauA family.</text>
</comment>
<evidence type="ECO:0000256" key="3">
    <source>
        <dbReference type="ARBA" id="ARBA00022729"/>
    </source>
</evidence>
<evidence type="ECO:0000259" key="4">
    <source>
        <dbReference type="Pfam" id="PF22384"/>
    </source>
</evidence>
<organism evidence="5 6">
    <name type="scientific">Myroides pelagicus</name>
    <dbReference type="NCBI Taxonomy" id="270914"/>
    <lineage>
        <taxon>Bacteria</taxon>
        <taxon>Pseudomonadati</taxon>
        <taxon>Bacteroidota</taxon>
        <taxon>Flavobacteriia</taxon>
        <taxon>Flavobacteriales</taxon>
        <taxon>Flavobacteriaceae</taxon>
        <taxon>Myroides</taxon>
    </lineage>
</organism>
<keyword evidence="3" id="KW-0732">Signal</keyword>
<dbReference type="PANTHER" id="PTHR30024">
    <property type="entry name" value="ALIPHATIC SULFONATES-BINDING PROTEIN-RELATED"/>
    <property type="match status" value="1"/>
</dbReference>
<name>A0A7K1GJY8_9FLAO</name>
<keyword evidence="6" id="KW-1185">Reference proteome</keyword>
<evidence type="ECO:0000256" key="1">
    <source>
        <dbReference type="ARBA" id="ARBA00004418"/>
    </source>
</evidence>
<dbReference type="EMBL" id="WMJY01000006">
    <property type="protein sequence ID" value="MTH29128.1"/>
    <property type="molecule type" value="Genomic_DNA"/>
</dbReference>
<feature type="domain" description="Ca3427-like PBP 2" evidence="4">
    <location>
        <begin position="92"/>
        <end position="179"/>
    </location>
</feature>
<dbReference type="PANTHER" id="PTHR30024:SF47">
    <property type="entry name" value="TAURINE-BINDING PERIPLASMIC PROTEIN"/>
    <property type="match status" value="1"/>
</dbReference>
<dbReference type="InterPro" id="IPR054364">
    <property type="entry name" value="Ca3427-like_PBP2"/>
</dbReference>
<dbReference type="Pfam" id="PF22384">
    <property type="entry name" value="PBP2_Ca3427_like"/>
    <property type="match status" value="1"/>
</dbReference>
<comment type="subcellular location">
    <subcellularLocation>
        <location evidence="1">Periplasm</location>
    </subcellularLocation>
</comment>
<evidence type="ECO:0000313" key="5">
    <source>
        <dbReference type="EMBL" id="MTH29128.1"/>
    </source>
</evidence>
<accession>A0A7K1GJY8</accession>
<dbReference type="Proteomes" id="UP000488936">
    <property type="component" value="Unassembled WGS sequence"/>
</dbReference>
<gene>
    <name evidence="5" type="ORF">GJV77_04235</name>
</gene>
<evidence type="ECO:0000313" key="6">
    <source>
        <dbReference type="Proteomes" id="UP000488936"/>
    </source>
</evidence>
<sequence>MKKVKIIGVPEHFNLPWQLCIENGEFQERGIDVSWTDIPEGTGKMCELLRNKETDLAVILTEGIIKDIAKGNPSTLIQEYVSSPLVWGIHVAQDSPIQSLEELANKRIAISRYGSGSHLMAIVHAKKMNWNTEELNFVVVNTLEGAIEALQNNEADYFMWEKFMTQPIVDQQIFRRIGEFPTPWPSFVIAGTNEFCSANEALIDNLLEVINTTTSEFKIIPSIDRTLATKYHQKLEDIQTWLSQTQWSQRQLKQKHFDAVVNELTALKQIDSMPTYKETVR</sequence>
<comment type="caution">
    <text evidence="5">The sequence shown here is derived from an EMBL/GenBank/DDBJ whole genome shotgun (WGS) entry which is preliminary data.</text>
</comment>
<dbReference type="RefSeq" id="WP_155035107.1">
    <property type="nucleotide sequence ID" value="NZ_JBHTIG010000011.1"/>
</dbReference>
<dbReference type="SUPFAM" id="SSF53850">
    <property type="entry name" value="Periplasmic binding protein-like II"/>
    <property type="match status" value="1"/>
</dbReference>
<dbReference type="AlphaFoldDB" id="A0A7K1GJY8"/>
<dbReference type="Gene3D" id="3.40.190.10">
    <property type="entry name" value="Periplasmic binding protein-like II"/>
    <property type="match status" value="2"/>
</dbReference>
<proteinExistence type="inferred from homology"/>
<protein>
    <submittedName>
        <fullName evidence="5">ABC transporter substrate-binding protein</fullName>
    </submittedName>
</protein>
<dbReference type="CDD" id="cd13637">
    <property type="entry name" value="PBP2_Ca3427_like"/>
    <property type="match status" value="1"/>
</dbReference>